<organism evidence="1 2">
    <name type="scientific">Tessaracoccus flavus</name>
    <dbReference type="NCBI Taxonomy" id="1610493"/>
    <lineage>
        <taxon>Bacteria</taxon>
        <taxon>Bacillati</taxon>
        <taxon>Actinomycetota</taxon>
        <taxon>Actinomycetes</taxon>
        <taxon>Propionibacteriales</taxon>
        <taxon>Propionibacteriaceae</taxon>
        <taxon>Tessaracoccus</taxon>
    </lineage>
</organism>
<dbReference type="OrthoDB" id="3226781at2"/>
<dbReference type="PROSITE" id="PS51257">
    <property type="entry name" value="PROKAR_LIPOPROTEIN"/>
    <property type="match status" value="1"/>
</dbReference>
<dbReference type="EMBL" id="CP019605">
    <property type="protein sequence ID" value="AQP44307.1"/>
    <property type="molecule type" value="Genomic_DNA"/>
</dbReference>
<proteinExistence type="predicted"/>
<accession>A0A1Q2CDY3</accession>
<dbReference type="STRING" id="1610493.RPIT_05340"/>
<dbReference type="KEGG" id="tfl:RPIT_05340"/>
<name>A0A1Q2CDY3_9ACTN</name>
<evidence type="ECO:0000313" key="1">
    <source>
        <dbReference type="EMBL" id="AQP44307.1"/>
    </source>
</evidence>
<evidence type="ECO:0000313" key="2">
    <source>
        <dbReference type="Proteomes" id="UP000188324"/>
    </source>
</evidence>
<dbReference type="Proteomes" id="UP000188324">
    <property type="component" value="Chromosome"/>
</dbReference>
<dbReference type="Pfam" id="PF25976">
    <property type="entry name" value="LpqB_N"/>
    <property type="match status" value="1"/>
</dbReference>
<dbReference type="Pfam" id="PF10646">
    <property type="entry name" value="Germane"/>
    <property type="match status" value="1"/>
</dbReference>
<gene>
    <name evidence="1" type="ORF">RPIT_05340</name>
</gene>
<reference evidence="1 2" key="1">
    <citation type="journal article" date="2016" name="Int. J. Syst. Evol. Microbiol.">
        <title>Tessaracoccus flavus sp. nov., isolated from the drainage system of a lindane-producing factory.</title>
        <authorList>
            <person name="Kumari R."/>
            <person name="Singh P."/>
            <person name="Schumann P."/>
            <person name="Lal R."/>
        </authorList>
    </citation>
    <scope>NUCLEOTIDE SEQUENCE [LARGE SCALE GENOMIC DNA]</scope>
    <source>
        <strain evidence="1 2">RP1T</strain>
    </source>
</reference>
<dbReference type="InterPro" id="IPR059026">
    <property type="entry name" value="LpqB_N"/>
</dbReference>
<dbReference type="RefSeq" id="WP_077341333.1">
    <property type="nucleotide sequence ID" value="NZ_CP019605.1"/>
</dbReference>
<dbReference type="SMART" id="SM00909">
    <property type="entry name" value="Germane"/>
    <property type="match status" value="1"/>
</dbReference>
<protein>
    <submittedName>
        <fullName evidence="1">Uncharacterized protein</fullName>
    </submittedName>
</protein>
<dbReference type="AlphaFoldDB" id="A0A1Q2CDY3"/>
<keyword evidence="2" id="KW-1185">Reference proteome</keyword>
<dbReference type="InterPro" id="IPR019606">
    <property type="entry name" value="GerMN"/>
</dbReference>
<sequence>MIRSLILWLTLALLVGCTAIPTAGPVEEVPHSAEPGGIDIAPEPPAEGVPPVRLVEGFLQAMAVPEGDYAIARDYLTEEAAADWGPDGEITIYEGVVAGNAEGAAISGMQVATLDEAGRYTAQDLPYQHDFGLVRVDGQWRIGSPPPGLILSRYLFERYYARLTLYFMSRIGSHVVPDPIYAHETLATPTAVVEGLLGGPPSSLARVVTNALPDGASLGSDGATIDTRGVVTVDLTGLDGDMPDDARRRLGAQLLWSLTSLPRVTGLVITRDDVTFTLPGATAAGVLELAAQQGYQVLSRASTIDLFGVRESVPGRIPGVGGFERWQGVELPAADLAVSLDGSSVALIEERRGDVALGPLTGELSPVRVGLLNLRLPQYSLGSLWVLGDNVGGTPTLAIVDRTGQVAPVSLDLPQGARIHEFAVSPTRARVALVLQVGEERQLGVATVIGAEPATVMNWQRIPALSSSGQAITDITSVAWQSETGIAFTGSVAGLRSVYTVQIDGSHLEDLGSVTGGIAELAAMARLGGGAIAVRTPADIAWRYEARTRWTRLGEGISAIAYGG</sequence>